<dbReference type="InterPro" id="IPR041588">
    <property type="entry name" value="Integrase_H2C2"/>
</dbReference>
<dbReference type="SUPFAM" id="SSF53098">
    <property type="entry name" value="Ribonuclease H-like"/>
    <property type="match status" value="1"/>
</dbReference>
<dbReference type="GO" id="GO:0003676">
    <property type="term" value="F:nucleic acid binding"/>
    <property type="evidence" value="ECO:0007669"/>
    <property type="project" value="InterPro"/>
</dbReference>
<dbReference type="InterPro" id="IPR041577">
    <property type="entry name" value="RT_RNaseH_2"/>
</dbReference>
<protein>
    <recommendedName>
        <fullName evidence="2">Integrase catalytic domain-containing protein</fullName>
    </recommendedName>
</protein>
<keyword evidence="4" id="KW-1185">Reference proteome</keyword>
<dbReference type="InterPro" id="IPR043502">
    <property type="entry name" value="DNA/RNA_pol_sf"/>
</dbReference>
<accession>A0AA38CN33</accession>
<dbReference type="GO" id="GO:0003824">
    <property type="term" value="F:catalytic activity"/>
    <property type="evidence" value="ECO:0007669"/>
    <property type="project" value="UniProtKB-KW"/>
</dbReference>
<comment type="caution">
    <text evidence="3">The sequence shown here is derived from an EMBL/GenBank/DDBJ whole genome shotgun (WGS) entry which is preliminary data.</text>
</comment>
<dbReference type="InterPro" id="IPR012337">
    <property type="entry name" value="RNaseH-like_sf"/>
</dbReference>
<dbReference type="Pfam" id="PF17919">
    <property type="entry name" value="RT_RNaseH_2"/>
    <property type="match status" value="1"/>
</dbReference>
<dbReference type="PANTHER" id="PTHR37984">
    <property type="entry name" value="PROTEIN CBG26694"/>
    <property type="match status" value="1"/>
</dbReference>
<keyword evidence="1" id="KW-0511">Multifunctional enzyme</keyword>
<dbReference type="Gene3D" id="3.10.20.370">
    <property type="match status" value="1"/>
</dbReference>
<dbReference type="SUPFAM" id="SSF56672">
    <property type="entry name" value="DNA/RNA polymerases"/>
    <property type="match status" value="1"/>
</dbReference>
<sequence>MMKGKQTFGWSSEGKEAFEGIKKAIARTPILACPDFSKDFIIYCYATENTLAAVLTQKDSNDHELPIAFMSYILKNHELKYTMMEKHAFVVVKVVKQFHFYILNSHSTVLVPDTTIKSILTHSIDEWYADITHFLTYGECPSHLTTKEKRAIKLRSAQYVLWENALFKCGMDGRFLKCVDKEQQKKLLSAFHDQACGGHYSSTVTTHKILRVGYYWPTLFKDASKWIDKCEACQTFVGRPKLAALPLKPVVIEEPFQQWGLDFIGTLNPSSSVGHTHVLTATDYFTKWVEAIPVKSTTSEVVCNFIKENILVRFGVPNKIVTDNASNFSSAEIMDFCYGYGISLAHSSNYYPQGNGQAKSTNKNLVAIVRKLVNESQRNWHKKLYDALWADRITPKRAIGMSPFQVVYGVEAQLPVIVELPALYLMKAIEDTSFNDSLDKRIMYLHKLNEDRLQVADRISAHQQKVKYLFDKKAKSRDFKVGDIVLLWDKRHEPQGSHGKFDSLWLGPFKIRHFAGENSFYLDYMDGSSLPLPYSGQYLKLFKS</sequence>
<dbReference type="InterPro" id="IPR036397">
    <property type="entry name" value="RNaseH_sf"/>
</dbReference>
<reference evidence="3 4" key="1">
    <citation type="journal article" date="2021" name="Nat. Plants">
        <title>The Taxus genome provides insights into paclitaxel biosynthesis.</title>
        <authorList>
            <person name="Xiong X."/>
            <person name="Gou J."/>
            <person name="Liao Q."/>
            <person name="Li Y."/>
            <person name="Zhou Q."/>
            <person name="Bi G."/>
            <person name="Li C."/>
            <person name="Du R."/>
            <person name="Wang X."/>
            <person name="Sun T."/>
            <person name="Guo L."/>
            <person name="Liang H."/>
            <person name="Lu P."/>
            <person name="Wu Y."/>
            <person name="Zhang Z."/>
            <person name="Ro D.K."/>
            <person name="Shang Y."/>
            <person name="Huang S."/>
            <person name="Yan J."/>
        </authorList>
    </citation>
    <scope>NUCLEOTIDE SEQUENCE [LARGE SCALE GENOMIC DNA]</scope>
    <source>
        <strain evidence="3">Ta-2019</strain>
    </source>
</reference>
<proteinExistence type="predicted"/>
<feature type="domain" description="Integrase catalytic" evidence="2">
    <location>
        <begin position="251"/>
        <end position="411"/>
    </location>
</feature>
<evidence type="ECO:0000313" key="4">
    <source>
        <dbReference type="Proteomes" id="UP000824469"/>
    </source>
</evidence>
<dbReference type="OMA" id="THSIDEW"/>
<evidence type="ECO:0000313" key="3">
    <source>
        <dbReference type="EMBL" id="KAH9303515.1"/>
    </source>
</evidence>
<dbReference type="InterPro" id="IPR050951">
    <property type="entry name" value="Retrovirus_Pol_polyprotein"/>
</dbReference>
<dbReference type="Proteomes" id="UP000824469">
    <property type="component" value="Unassembled WGS sequence"/>
</dbReference>
<dbReference type="Gene3D" id="3.30.420.10">
    <property type="entry name" value="Ribonuclease H-like superfamily/Ribonuclease H"/>
    <property type="match status" value="1"/>
</dbReference>
<dbReference type="Pfam" id="PF00665">
    <property type="entry name" value="rve"/>
    <property type="match status" value="1"/>
</dbReference>
<dbReference type="Pfam" id="PF17921">
    <property type="entry name" value="Integrase_H2C2"/>
    <property type="match status" value="1"/>
</dbReference>
<evidence type="ECO:0000259" key="2">
    <source>
        <dbReference type="PROSITE" id="PS50994"/>
    </source>
</evidence>
<gene>
    <name evidence="3" type="ORF">KI387_043877</name>
</gene>
<evidence type="ECO:0000256" key="1">
    <source>
        <dbReference type="ARBA" id="ARBA00023268"/>
    </source>
</evidence>
<dbReference type="PANTHER" id="PTHR37984:SF5">
    <property type="entry name" value="PROTEIN NYNRIN-LIKE"/>
    <property type="match status" value="1"/>
</dbReference>
<dbReference type="AlphaFoldDB" id="A0AA38CN33"/>
<dbReference type="PROSITE" id="PS50994">
    <property type="entry name" value="INTEGRASE"/>
    <property type="match status" value="1"/>
</dbReference>
<name>A0AA38CN33_TAXCH</name>
<dbReference type="InterPro" id="IPR001584">
    <property type="entry name" value="Integrase_cat-core"/>
</dbReference>
<dbReference type="EMBL" id="JAHRHJ020000009">
    <property type="protein sequence ID" value="KAH9303515.1"/>
    <property type="molecule type" value="Genomic_DNA"/>
</dbReference>
<organism evidence="3 4">
    <name type="scientific">Taxus chinensis</name>
    <name type="common">Chinese yew</name>
    <name type="synonym">Taxus wallichiana var. chinensis</name>
    <dbReference type="NCBI Taxonomy" id="29808"/>
    <lineage>
        <taxon>Eukaryota</taxon>
        <taxon>Viridiplantae</taxon>
        <taxon>Streptophyta</taxon>
        <taxon>Embryophyta</taxon>
        <taxon>Tracheophyta</taxon>
        <taxon>Spermatophyta</taxon>
        <taxon>Pinopsida</taxon>
        <taxon>Pinidae</taxon>
        <taxon>Conifers II</taxon>
        <taxon>Cupressales</taxon>
        <taxon>Taxaceae</taxon>
        <taxon>Taxus</taxon>
    </lineage>
</organism>
<dbReference type="GO" id="GO:0015074">
    <property type="term" value="P:DNA integration"/>
    <property type="evidence" value="ECO:0007669"/>
    <property type="project" value="InterPro"/>
</dbReference>
<dbReference type="Gene3D" id="1.10.340.70">
    <property type="match status" value="1"/>
</dbReference>